<dbReference type="PROSITE" id="PS50156">
    <property type="entry name" value="SSD"/>
    <property type="match status" value="1"/>
</dbReference>
<dbReference type="Proteomes" id="UP000244240">
    <property type="component" value="Unassembled WGS sequence"/>
</dbReference>
<dbReference type="SUPFAM" id="SSF82693">
    <property type="entry name" value="Multidrug efflux transporter AcrB pore domain, PN1, PN2, PC1 and PC2 subdomains"/>
    <property type="match status" value="3"/>
</dbReference>
<feature type="transmembrane region" description="Helical" evidence="1">
    <location>
        <begin position="953"/>
        <end position="971"/>
    </location>
</feature>
<feature type="transmembrane region" description="Helical" evidence="1">
    <location>
        <begin position="12"/>
        <end position="32"/>
    </location>
</feature>
<keyword evidence="4" id="KW-1185">Reference proteome</keyword>
<accession>A0A2T6BU90</accession>
<evidence type="ECO:0000313" key="4">
    <source>
        <dbReference type="Proteomes" id="UP000244240"/>
    </source>
</evidence>
<dbReference type="OrthoDB" id="9757876at2"/>
<feature type="transmembrane region" description="Helical" evidence="1">
    <location>
        <begin position="356"/>
        <end position="376"/>
    </location>
</feature>
<dbReference type="Pfam" id="PF00873">
    <property type="entry name" value="ACR_tran"/>
    <property type="match status" value="1"/>
</dbReference>
<dbReference type="Gene3D" id="3.30.70.1440">
    <property type="entry name" value="Multidrug efflux transporter AcrB pore domain"/>
    <property type="match status" value="1"/>
</dbReference>
<dbReference type="PANTHER" id="PTHR32063">
    <property type="match status" value="1"/>
</dbReference>
<feature type="transmembrane region" description="Helical" evidence="1">
    <location>
        <begin position="878"/>
        <end position="898"/>
    </location>
</feature>
<proteinExistence type="predicted"/>
<dbReference type="PANTHER" id="PTHR32063:SF0">
    <property type="entry name" value="SWARMING MOTILITY PROTEIN SWRC"/>
    <property type="match status" value="1"/>
</dbReference>
<dbReference type="Gene3D" id="3.30.70.1320">
    <property type="entry name" value="Multidrug efflux transporter AcrB pore domain like"/>
    <property type="match status" value="1"/>
</dbReference>
<feature type="transmembrane region" description="Helical" evidence="1">
    <location>
        <begin position="427"/>
        <end position="453"/>
    </location>
</feature>
<dbReference type="RefSeq" id="WP_108023459.1">
    <property type="nucleotide sequence ID" value="NZ_QBKR01000011.1"/>
</dbReference>
<gene>
    <name evidence="3" type="ORF">C8P63_11176</name>
</gene>
<dbReference type="SUPFAM" id="SSF82714">
    <property type="entry name" value="Multidrug efflux transporter AcrB TolC docking domain, DN and DC subdomains"/>
    <property type="match status" value="2"/>
</dbReference>
<dbReference type="InterPro" id="IPR001036">
    <property type="entry name" value="Acrflvin-R"/>
</dbReference>
<dbReference type="Gene3D" id="3.30.70.1430">
    <property type="entry name" value="Multidrug efflux transporter AcrB pore domain"/>
    <property type="match status" value="2"/>
</dbReference>
<name>A0A2T6BU90_9BACL</name>
<dbReference type="Gene3D" id="1.20.1640.10">
    <property type="entry name" value="Multidrug efflux transporter AcrB transmembrane domain"/>
    <property type="match status" value="2"/>
</dbReference>
<keyword evidence="1" id="KW-1133">Transmembrane helix</keyword>
<feature type="transmembrane region" description="Helical" evidence="1">
    <location>
        <begin position="983"/>
        <end position="1007"/>
    </location>
</feature>
<sequence length="1020" mass="111989">MWLAQAAIRRPVFTTVAVIIILVMGFVSLANLQMDLLPEIQPPVGAVIASYPGADPDEVLEKVTQPLEKELGTLAGLKRVQSQTREGLALVLLEFEWSQDINRVQNDVVSRINRTPLPDDVETPHFLKFDPSTFPIMQLSVVKDGTYSAGLKEDVDRITQSLSRLQGVASADDSGLVDRQIRILLDADQMKKYRLTQSDIRDRIEAANISQPGGIVEKGDKDLTARVISELTSVKAFRELQVAVDPLTREKVSLEDVAEVRLEEEERSVITRTNGKPGVNINVFKQSGANTAQVSKDVQAELERLNRTLNVKTVTIFDQGKYVDRSVKNVGTTMIGGAVLAMLVLFLFLRSFRSPLIIGVAIPVSVITAFVLMYLADFSLNIMTLGGLALGVGMLVDNAIVVIENIHRHLQTGKNRKEAAAEGAGEVAAAITASTLTTVFVFVPVVFVSGIVGQLFKEFAFTVTFSLLASLLVSLTLVPVIAARIMKTPKIGWKKQREERRTYRAFRRMLKWSLAHRFTVILTALALLAAGLAGIRTVGTEYLPAADEGIFIVELKMPPGTGLEKTQQVSSKIEKILDEEPDIENFQASMGTANNENALFGESGRNIAQIYVNTVGQKERNRSTRRIMNELRPRLAAVDPKAEVELREQSSFEAAGEPNTLEFAVSGKKETLKDWSEDITSAIRELDYVQQVSDSEKETKPELKVEVDREKAEKAGLLPAQVVSAVSDATRGQVVSRADLGKGGSYDVFLRFEEKFRQSPDQLEDLPIRTGREGGTSVPLSEVAELKVEEGPITINRSDLRDSIEYQVQYDGTDLGTVERDVKEKLDRMLPPELEVSFTGSAELFRDSLNDLRLAGFLAVLFVFLVLAAQFESFKYPFVIMLTLPLMVIGVALALYLTRTPVGVTAMIGLIVLAGIVVNNAIVLVDTINRLKSKGLPSYDAIVEAGIIRFRPILMTATTTVLGLIPLSLGLGEGTEIQQPLGIAVIGGLFSSTLLTLVVIPVVYSWFDPETRRKKKAKKA</sequence>
<protein>
    <submittedName>
        <fullName evidence="3">HAE1 family hydrophobic/amphiphilic exporter-1</fullName>
    </submittedName>
</protein>
<keyword evidence="1" id="KW-0472">Membrane</keyword>
<feature type="transmembrane region" description="Helical" evidence="1">
    <location>
        <begin position="514"/>
        <end position="535"/>
    </location>
</feature>
<dbReference type="GO" id="GO:0005886">
    <property type="term" value="C:plasma membrane"/>
    <property type="evidence" value="ECO:0007669"/>
    <property type="project" value="TreeGrafter"/>
</dbReference>
<dbReference type="InterPro" id="IPR027463">
    <property type="entry name" value="AcrB_DN_DC_subdom"/>
</dbReference>
<organism evidence="3 4">
    <name type="scientific">Melghirimyces profundicolus</name>
    <dbReference type="NCBI Taxonomy" id="1242148"/>
    <lineage>
        <taxon>Bacteria</taxon>
        <taxon>Bacillati</taxon>
        <taxon>Bacillota</taxon>
        <taxon>Bacilli</taxon>
        <taxon>Bacillales</taxon>
        <taxon>Thermoactinomycetaceae</taxon>
        <taxon>Melghirimyces</taxon>
    </lineage>
</organism>
<dbReference type="EMBL" id="QBKR01000011">
    <property type="protein sequence ID" value="PTX59641.1"/>
    <property type="molecule type" value="Genomic_DNA"/>
</dbReference>
<feature type="transmembrane region" description="Helical" evidence="1">
    <location>
        <begin position="382"/>
        <end position="406"/>
    </location>
</feature>
<keyword evidence="1" id="KW-0812">Transmembrane</keyword>
<evidence type="ECO:0000313" key="3">
    <source>
        <dbReference type="EMBL" id="PTX59641.1"/>
    </source>
</evidence>
<feature type="transmembrane region" description="Helical" evidence="1">
    <location>
        <begin position="852"/>
        <end position="871"/>
    </location>
</feature>
<dbReference type="SUPFAM" id="SSF82866">
    <property type="entry name" value="Multidrug efflux transporter AcrB transmembrane domain"/>
    <property type="match status" value="2"/>
</dbReference>
<feature type="domain" description="SSD" evidence="2">
    <location>
        <begin position="388"/>
        <end position="484"/>
    </location>
</feature>
<evidence type="ECO:0000259" key="2">
    <source>
        <dbReference type="PROSITE" id="PS50156"/>
    </source>
</evidence>
<evidence type="ECO:0000256" key="1">
    <source>
        <dbReference type="SAM" id="Phobius"/>
    </source>
</evidence>
<dbReference type="GO" id="GO:0042910">
    <property type="term" value="F:xenobiotic transmembrane transporter activity"/>
    <property type="evidence" value="ECO:0007669"/>
    <property type="project" value="TreeGrafter"/>
</dbReference>
<dbReference type="Gene3D" id="3.30.2090.10">
    <property type="entry name" value="Multidrug efflux transporter AcrB TolC docking domain, DN and DC subdomains"/>
    <property type="match status" value="2"/>
</dbReference>
<feature type="transmembrane region" description="Helical" evidence="1">
    <location>
        <begin position="330"/>
        <end position="349"/>
    </location>
</feature>
<feature type="transmembrane region" description="Helical" evidence="1">
    <location>
        <begin position="459"/>
        <end position="485"/>
    </location>
</feature>
<dbReference type="PRINTS" id="PR00702">
    <property type="entry name" value="ACRIFLAVINRP"/>
</dbReference>
<reference evidence="3 4" key="1">
    <citation type="submission" date="2018-04" db="EMBL/GenBank/DDBJ databases">
        <title>Genomic Encyclopedia of Archaeal and Bacterial Type Strains, Phase II (KMG-II): from individual species to whole genera.</title>
        <authorList>
            <person name="Goeker M."/>
        </authorList>
    </citation>
    <scope>NUCLEOTIDE SEQUENCE [LARGE SCALE GENOMIC DNA]</scope>
    <source>
        <strain evidence="3 4">DSM 45787</strain>
    </source>
</reference>
<dbReference type="InterPro" id="IPR000731">
    <property type="entry name" value="SSD"/>
</dbReference>
<comment type="caution">
    <text evidence="3">The sequence shown here is derived from an EMBL/GenBank/DDBJ whole genome shotgun (WGS) entry which is preliminary data.</text>
</comment>
<feature type="transmembrane region" description="Helical" evidence="1">
    <location>
        <begin position="904"/>
        <end position="925"/>
    </location>
</feature>
<dbReference type="AlphaFoldDB" id="A0A2T6BU90"/>